<evidence type="ECO:0000313" key="2">
    <source>
        <dbReference type="EMBL" id="PHH61776.1"/>
    </source>
</evidence>
<keyword evidence="3" id="KW-1185">Reference proteome</keyword>
<sequence length="367" mass="40489">MLQPSNAARRRIATRILEGVAKPKVGNKKATIRAVKARQSSNKASVPRISSPLRQAPWHIDEIEDDHDHDPDSDESWSLLSASSSCSDGSNGGIKLSFDTAEDVEAFNGAYMDLVESAINLDSAANLSFVDTTQDNEAFDMAYMDLVESAIMEPEATTTTDLTFVGTPEMDLDALYNEAYSDLVESAILFKAVSGRGNGKHGLADDMDSPVKKSKIWLPEDKQSASNKFTTKNRLRPRDIGAVPTQFKPCSYLQQRGTHSLNHDTTTKDRQRPRDIGAVPTQFKPCSYLQQHGTHSLNHDTVPNVDGGVSLSEEQVSIVKHVNVTEDKKGDPVKTDAVIDNRFTLGLQTPHVTLRVLREMFYSFFFG</sequence>
<proteinExistence type="predicted"/>
<dbReference type="EMBL" id="NJET01000092">
    <property type="protein sequence ID" value="PHH61776.1"/>
    <property type="molecule type" value="Genomic_DNA"/>
</dbReference>
<name>A0A2C5Y281_9HYPO</name>
<feature type="region of interest" description="Disordered" evidence="1">
    <location>
        <begin position="30"/>
        <end position="90"/>
    </location>
</feature>
<accession>A0A2C5Y281</accession>
<comment type="caution">
    <text evidence="2">The sequence shown here is derived from an EMBL/GenBank/DDBJ whole genome shotgun (WGS) entry which is preliminary data.</text>
</comment>
<feature type="compositionally biased region" description="Acidic residues" evidence="1">
    <location>
        <begin position="62"/>
        <end position="75"/>
    </location>
</feature>
<dbReference type="AlphaFoldDB" id="A0A2C5Y281"/>
<feature type="compositionally biased region" description="Low complexity" evidence="1">
    <location>
        <begin position="76"/>
        <end position="89"/>
    </location>
</feature>
<gene>
    <name evidence="2" type="ORF">CDD81_7987</name>
</gene>
<organism evidence="2 3">
    <name type="scientific">Ophiocordyceps australis</name>
    <dbReference type="NCBI Taxonomy" id="1399860"/>
    <lineage>
        <taxon>Eukaryota</taxon>
        <taxon>Fungi</taxon>
        <taxon>Dikarya</taxon>
        <taxon>Ascomycota</taxon>
        <taxon>Pezizomycotina</taxon>
        <taxon>Sordariomycetes</taxon>
        <taxon>Hypocreomycetidae</taxon>
        <taxon>Hypocreales</taxon>
        <taxon>Ophiocordycipitaceae</taxon>
        <taxon>Ophiocordyceps</taxon>
    </lineage>
</organism>
<evidence type="ECO:0000256" key="1">
    <source>
        <dbReference type="SAM" id="MobiDB-lite"/>
    </source>
</evidence>
<dbReference type="Proteomes" id="UP000226192">
    <property type="component" value="Unassembled WGS sequence"/>
</dbReference>
<protein>
    <submittedName>
        <fullName evidence="2">Uncharacterized protein</fullName>
    </submittedName>
</protein>
<evidence type="ECO:0000313" key="3">
    <source>
        <dbReference type="Proteomes" id="UP000226192"/>
    </source>
</evidence>
<reference evidence="2 3" key="1">
    <citation type="submission" date="2017-06" db="EMBL/GenBank/DDBJ databases">
        <title>Ant-infecting Ophiocordyceps genomes reveal a high diversity of potential behavioral manipulation genes and a possible major role for enterotoxins.</title>
        <authorList>
            <person name="De Bekker C."/>
            <person name="Evans H.C."/>
            <person name="Brachmann A."/>
            <person name="Hughes D.P."/>
        </authorList>
    </citation>
    <scope>NUCLEOTIDE SEQUENCE [LARGE SCALE GENOMIC DNA]</scope>
    <source>
        <strain evidence="2 3">Map64</strain>
    </source>
</reference>